<protein>
    <recommendedName>
        <fullName evidence="4">Lipoprotein</fullName>
    </recommendedName>
</protein>
<organism evidence="2 3">
    <name type="scientific">Flammeovirga pectinis</name>
    <dbReference type="NCBI Taxonomy" id="2494373"/>
    <lineage>
        <taxon>Bacteria</taxon>
        <taxon>Pseudomonadati</taxon>
        <taxon>Bacteroidota</taxon>
        <taxon>Cytophagia</taxon>
        <taxon>Cytophagales</taxon>
        <taxon>Flammeovirgaceae</taxon>
        <taxon>Flammeovirga</taxon>
    </lineage>
</organism>
<dbReference type="Proteomes" id="UP000267268">
    <property type="component" value="Chromosome 1"/>
</dbReference>
<proteinExistence type="predicted"/>
<keyword evidence="3" id="KW-1185">Reference proteome</keyword>
<evidence type="ECO:0008006" key="4">
    <source>
        <dbReference type="Google" id="ProtNLM"/>
    </source>
</evidence>
<evidence type="ECO:0000313" key="3">
    <source>
        <dbReference type="Proteomes" id="UP000267268"/>
    </source>
</evidence>
<gene>
    <name evidence="2" type="ORF">EI427_19895</name>
</gene>
<dbReference type="EMBL" id="CP034562">
    <property type="protein sequence ID" value="AZQ64390.1"/>
    <property type="molecule type" value="Genomic_DNA"/>
</dbReference>
<evidence type="ECO:0000313" key="2">
    <source>
        <dbReference type="EMBL" id="AZQ64390.1"/>
    </source>
</evidence>
<sequence length="156" mass="17939">MRFILFLYSLILLTSCSSSSEIQPEENVDTNNKISFQHEEDNDLMKLSKGLLHFNYSIHDDSKIDLSKMKIYFSCRDIKNEEVRINNDETSPLNSGVYYVKLEVRENPKEIKSQNSLKGSQKLRLPSINLQKPVLLVDGSIIVRSGFITEINVLLK</sequence>
<dbReference type="OrthoDB" id="9835003at2"/>
<reference evidence="2 3" key="1">
    <citation type="submission" date="2018-12" db="EMBL/GenBank/DDBJ databases">
        <title>Flammeovirga pectinis sp. nov., isolated from the gut of the Korean scallop, Patinopecten yessoensis.</title>
        <authorList>
            <person name="Bae J.-W."/>
            <person name="Jeong Y.-S."/>
            <person name="Kang W."/>
        </authorList>
    </citation>
    <scope>NUCLEOTIDE SEQUENCE [LARGE SCALE GENOMIC DNA]</scope>
    <source>
        <strain evidence="2 3">L12M1</strain>
    </source>
</reference>
<feature type="signal peptide" evidence="1">
    <location>
        <begin position="1"/>
        <end position="20"/>
    </location>
</feature>
<feature type="chain" id="PRO_5018633507" description="Lipoprotein" evidence="1">
    <location>
        <begin position="21"/>
        <end position="156"/>
    </location>
</feature>
<dbReference type="PROSITE" id="PS51257">
    <property type="entry name" value="PROKAR_LIPOPROTEIN"/>
    <property type="match status" value="1"/>
</dbReference>
<dbReference type="AlphaFoldDB" id="A0A3Q9FP92"/>
<dbReference type="KEGG" id="fll:EI427_19895"/>
<keyword evidence="1" id="KW-0732">Signal</keyword>
<dbReference type="RefSeq" id="WP_126618031.1">
    <property type="nucleotide sequence ID" value="NZ_CP034562.1"/>
</dbReference>
<evidence type="ECO:0000256" key="1">
    <source>
        <dbReference type="SAM" id="SignalP"/>
    </source>
</evidence>
<accession>A0A3Q9FP92</accession>
<name>A0A3Q9FP92_9BACT</name>